<proteinExistence type="predicted"/>
<organism evidence="1 2">
    <name type="scientific">Niastella yeongjuensis</name>
    <dbReference type="NCBI Taxonomy" id="354355"/>
    <lineage>
        <taxon>Bacteria</taxon>
        <taxon>Pseudomonadati</taxon>
        <taxon>Bacteroidota</taxon>
        <taxon>Chitinophagia</taxon>
        <taxon>Chitinophagales</taxon>
        <taxon>Chitinophagaceae</taxon>
        <taxon>Niastella</taxon>
    </lineage>
</organism>
<evidence type="ECO:0000313" key="1">
    <source>
        <dbReference type="EMBL" id="OQP50632.1"/>
    </source>
</evidence>
<evidence type="ECO:0000313" key="2">
    <source>
        <dbReference type="Proteomes" id="UP000192610"/>
    </source>
</evidence>
<dbReference type="Proteomes" id="UP000192610">
    <property type="component" value="Unassembled WGS sequence"/>
</dbReference>
<reference evidence="2" key="1">
    <citation type="submission" date="2016-04" db="EMBL/GenBank/DDBJ databases">
        <authorList>
            <person name="Chen L."/>
            <person name="Zhuang W."/>
            <person name="Wang G."/>
        </authorList>
    </citation>
    <scope>NUCLEOTIDE SEQUENCE [LARGE SCALE GENOMIC DNA]</scope>
    <source>
        <strain evidence="2">17621</strain>
    </source>
</reference>
<name>A0A1V9EX16_9BACT</name>
<gene>
    <name evidence="1" type="ORF">A4H97_01980</name>
</gene>
<sequence>MHLLYCTFGNHFHHHLQAAFSAMSFLQERNEIDSINIITDSPSFYNHLKGHVNLITVTPEIIKEWKGPYDYFFRVKIKALQHVAEMYAGSPVMYCDTDTFLYRDITDLKTDLLKGKPYMHEDEGEISTHPAKNIQRVWKAVQGKTYAGLQFKPTNHMRNAGVIAIPNLQNGKDLEMVLQICDAICANSGPLYLCEQFSFSATLPHVYNAIGDSKPWIAHYWSNKPDWDQFILSWVAEQQFRGKSIDEMIAGIAQLDLGQIPIYIKRRSTAEKLHRRVDKLFPPKNGQYLNRNK</sequence>
<dbReference type="SUPFAM" id="SSF53448">
    <property type="entry name" value="Nucleotide-diphospho-sugar transferases"/>
    <property type="match status" value="1"/>
</dbReference>
<accession>A0A1V9EX16</accession>
<dbReference type="InterPro" id="IPR029044">
    <property type="entry name" value="Nucleotide-diphossugar_trans"/>
</dbReference>
<keyword evidence="2" id="KW-1185">Reference proteome</keyword>
<evidence type="ECO:0008006" key="3">
    <source>
        <dbReference type="Google" id="ProtNLM"/>
    </source>
</evidence>
<dbReference type="RefSeq" id="WP_090519270.1">
    <property type="nucleotide sequence ID" value="NZ_FOCZ01000001.1"/>
</dbReference>
<protein>
    <recommendedName>
        <fullName evidence="3">Nucleotide-diphospho-sugar transferase domain-containing protein</fullName>
    </recommendedName>
</protein>
<dbReference type="EMBL" id="LVXG01000012">
    <property type="protein sequence ID" value="OQP50632.1"/>
    <property type="molecule type" value="Genomic_DNA"/>
</dbReference>
<dbReference type="OrthoDB" id="850028at2"/>
<comment type="caution">
    <text evidence="1">The sequence shown here is derived from an EMBL/GenBank/DDBJ whole genome shotgun (WGS) entry which is preliminary data.</text>
</comment>
<dbReference type="AlphaFoldDB" id="A0A1V9EX16"/>
<dbReference type="STRING" id="354355.SAMN05660816_00549"/>